<organism evidence="1 2">
    <name type="scientific">Hymenobacter lapidiphilus</name>
    <dbReference type="NCBI Taxonomy" id="2608003"/>
    <lineage>
        <taxon>Bacteria</taxon>
        <taxon>Pseudomonadati</taxon>
        <taxon>Bacteroidota</taxon>
        <taxon>Cytophagia</taxon>
        <taxon>Cytophagales</taxon>
        <taxon>Hymenobacteraceae</taxon>
        <taxon>Hymenobacter</taxon>
    </lineage>
</organism>
<protein>
    <recommendedName>
        <fullName evidence="3">SIR2-like domain-containing protein</fullName>
    </recommendedName>
</protein>
<accession>A0A7Y7PRA3</accession>
<dbReference type="EMBL" id="JABKAU010000033">
    <property type="protein sequence ID" value="NVO32589.1"/>
    <property type="molecule type" value="Genomic_DNA"/>
</dbReference>
<feature type="non-terminal residue" evidence="1">
    <location>
        <position position="324"/>
    </location>
</feature>
<evidence type="ECO:0008006" key="3">
    <source>
        <dbReference type="Google" id="ProtNLM"/>
    </source>
</evidence>
<sequence length="324" mass="37364">MIEDIIRKFPNHGLTPDEVVTKRETADSIRAITGLWKKFDDAFADFYRQFDEKGIKISHEELIRLIYTVINLFSSMDGFEKILPKSDIVKLNSVFDGFLLNKIREIAKEFQDHQDSAAYGNMRNYFPTFSNQLEDMIKGKNFSKFTMFTTNYDGVLDTLTTKIPKGFMFTDGFATSAPYPGLLDMVPEYVYGNSLVLAHLHGSYRFTKAFGKTYKTRANIENNEPVMVFNNPNMKEEIVRNDNTLSEYYDFLKKCLSDYDHLVILGNSMEAEPHIKKLINKHFRRKGTSITVCSRNPNAIKAEIEPFYIGGKIYEETTRGVETE</sequence>
<proteinExistence type="predicted"/>
<evidence type="ECO:0000313" key="2">
    <source>
        <dbReference type="Proteomes" id="UP000565521"/>
    </source>
</evidence>
<dbReference type="RefSeq" id="WP_176909464.1">
    <property type="nucleotide sequence ID" value="NZ_JABKAU010000033.1"/>
</dbReference>
<name>A0A7Y7PRA3_9BACT</name>
<gene>
    <name evidence="1" type="ORF">HW554_15340</name>
</gene>
<reference evidence="1 2" key="1">
    <citation type="submission" date="2020-05" db="EMBL/GenBank/DDBJ databases">
        <title>Hymenobacter terrestris sp. nov. and Hymenobacter lapidiphilus sp. nov., isolated from regoliths in Antarctica.</title>
        <authorList>
            <person name="Sedlacek I."/>
            <person name="Pantucek R."/>
            <person name="Zeman M."/>
            <person name="Holochova P."/>
            <person name="Kralova S."/>
            <person name="Stankova E."/>
            <person name="Sedo O."/>
            <person name="Micenkova L."/>
            <person name="Svec P."/>
            <person name="Gupta V."/>
            <person name="Sood U."/>
            <person name="Korpole U.S."/>
            <person name="Lal R."/>
        </authorList>
    </citation>
    <scope>NUCLEOTIDE SEQUENCE [LARGE SCALE GENOMIC DNA]</scope>
    <source>
        <strain evidence="1 2">P5342</strain>
    </source>
</reference>
<dbReference type="AlphaFoldDB" id="A0A7Y7PRA3"/>
<comment type="caution">
    <text evidence="1">The sequence shown here is derived from an EMBL/GenBank/DDBJ whole genome shotgun (WGS) entry which is preliminary data.</text>
</comment>
<evidence type="ECO:0000313" key="1">
    <source>
        <dbReference type="EMBL" id="NVO32589.1"/>
    </source>
</evidence>
<dbReference type="Proteomes" id="UP000565521">
    <property type="component" value="Unassembled WGS sequence"/>
</dbReference>
<keyword evidence="2" id="KW-1185">Reference proteome</keyword>